<keyword evidence="5" id="KW-0175">Coiled coil</keyword>
<name>A0A968KUG0_9SPIO</name>
<proteinExistence type="inferred from homology"/>
<dbReference type="Pfam" id="PF01368">
    <property type="entry name" value="DHH"/>
    <property type="match status" value="1"/>
</dbReference>
<reference evidence="8" key="1">
    <citation type="submission" date="2020-03" db="EMBL/GenBank/DDBJ databases">
        <title>Spirochaetal bacteria isolated from arthropods constitute a novel genus Entomospira genus novum within the order Spirochaetales.</title>
        <authorList>
            <person name="Grana-Miraglia L."/>
            <person name="Sikutova S."/>
            <person name="Fingerle V."/>
            <person name="Sing A."/>
            <person name="Castillo-Ramirez S."/>
            <person name="Margos G."/>
            <person name="Rudolf I."/>
        </authorList>
    </citation>
    <scope>NUCLEOTIDE SEQUENCE</scope>
    <source>
        <strain evidence="8">BR149</strain>
    </source>
</reference>
<keyword evidence="2" id="KW-0540">Nuclease</keyword>
<dbReference type="AlphaFoldDB" id="A0A968KUG0"/>
<dbReference type="Gene3D" id="3.10.310.30">
    <property type="match status" value="1"/>
</dbReference>
<evidence type="ECO:0000313" key="9">
    <source>
        <dbReference type="Proteomes" id="UP000778951"/>
    </source>
</evidence>
<feature type="coiled-coil region" evidence="5">
    <location>
        <begin position="450"/>
        <end position="477"/>
    </location>
</feature>
<dbReference type="SUPFAM" id="SSF64182">
    <property type="entry name" value="DHH phosphoesterases"/>
    <property type="match status" value="2"/>
</dbReference>
<dbReference type="InterPro" id="IPR038763">
    <property type="entry name" value="DHH_sf"/>
</dbReference>
<dbReference type="GO" id="GO:0004527">
    <property type="term" value="F:exonuclease activity"/>
    <property type="evidence" value="ECO:0007669"/>
    <property type="project" value="UniProtKB-KW"/>
</dbReference>
<feature type="domain" description="DDH" evidence="6">
    <location>
        <begin position="89"/>
        <end position="212"/>
    </location>
</feature>
<keyword evidence="4" id="KW-0269">Exonuclease</keyword>
<dbReference type="RefSeq" id="WP_167695616.1">
    <property type="nucleotide sequence ID" value="NZ_CP118181.1"/>
</dbReference>
<dbReference type="Proteomes" id="UP000778951">
    <property type="component" value="Unassembled WGS sequence"/>
</dbReference>
<evidence type="ECO:0000313" key="8">
    <source>
        <dbReference type="EMBL" id="NIZ69529.1"/>
    </source>
</evidence>
<comment type="similarity">
    <text evidence="1">Belongs to the RecJ family.</text>
</comment>
<evidence type="ECO:0000256" key="4">
    <source>
        <dbReference type="ARBA" id="ARBA00022839"/>
    </source>
</evidence>
<organism evidence="8 9">
    <name type="scientific">Entomospira culicis</name>
    <dbReference type="NCBI Taxonomy" id="2719989"/>
    <lineage>
        <taxon>Bacteria</taxon>
        <taxon>Pseudomonadati</taxon>
        <taxon>Spirochaetota</taxon>
        <taxon>Spirochaetia</taxon>
        <taxon>Spirochaetales</taxon>
        <taxon>Spirochaetaceae</taxon>
        <taxon>Entomospira</taxon>
    </lineage>
</organism>
<dbReference type="InterPro" id="IPR001667">
    <property type="entry name" value="DDH_dom"/>
</dbReference>
<evidence type="ECO:0000256" key="3">
    <source>
        <dbReference type="ARBA" id="ARBA00022801"/>
    </source>
</evidence>
<protein>
    <recommendedName>
        <fullName evidence="10">Single-stranded-DNA-specific exonuclease RecJ</fullName>
    </recommendedName>
</protein>
<dbReference type="PANTHER" id="PTHR30255:SF2">
    <property type="entry name" value="SINGLE-STRANDED-DNA-SPECIFIC EXONUCLEASE RECJ"/>
    <property type="match status" value="1"/>
</dbReference>
<accession>A0A968KUG0</accession>
<dbReference type="InterPro" id="IPR041122">
    <property type="entry name" value="RecJ_OB"/>
</dbReference>
<evidence type="ECO:0000259" key="7">
    <source>
        <dbReference type="Pfam" id="PF17768"/>
    </source>
</evidence>
<evidence type="ECO:0000256" key="5">
    <source>
        <dbReference type="SAM" id="Coils"/>
    </source>
</evidence>
<keyword evidence="3" id="KW-0378">Hydrolase</keyword>
<dbReference type="EMBL" id="JAATLM010000001">
    <property type="protein sequence ID" value="NIZ69529.1"/>
    <property type="molecule type" value="Genomic_DNA"/>
</dbReference>
<evidence type="ECO:0000256" key="1">
    <source>
        <dbReference type="ARBA" id="ARBA00005915"/>
    </source>
</evidence>
<keyword evidence="9" id="KW-1185">Reference proteome</keyword>
<dbReference type="InterPro" id="IPR051673">
    <property type="entry name" value="SSDNA_exonuclease_RecJ"/>
</dbReference>
<feature type="domain" description="RecJ OB" evidence="7">
    <location>
        <begin position="607"/>
        <end position="699"/>
    </location>
</feature>
<evidence type="ECO:0008006" key="10">
    <source>
        <dbReference type="Google" id="ProtNLM"/>
    </source>
</evidence>
<sequence>MSWQTKELDKERVRAVSQRFDIDKLTATILVRRGLDAPQDALYILEDKKVFLHNPFLLPDMGLAVERIVQAMGDLEERAGRVYAVNPEKIMIVGDRDADGITSTALVADYLLDYGVAPVLRLPQGDEPYGLTTALVLEAQALGVSLIICVDNGSSAYEAANLAKSKQIDLIIFDHHDIGSDPLPAVAFVNPKRNEQYPNRQLSASVVVLKALFALDFYMKGYFERSEILLYGAQIDAQSAQIIALQVVNMEIKSVLQVTFPYDNPQKMAQSRQQMEHFLQGQALFVFGAQEQIGFLSGLLGADVVARDLTGELEHFYAGISQYRLGDLLKRSRFFCYQDQPQLRDGMLLLYRLLLLAEPNNFPHYERNFGLATIGLLADLAPLLGENRIIVQHGLRAMNSGENTKLNQLLSHLHLLNNTITINDLNWKFIPLINASGRMGSPDVALDALLSDESKDMQELSLALVKLNEQRRDLTTQWWEELQQPIRDSLERYEGKIIFIYQKDLPRGLTGLLAGRMARVYDTFSLVIAIKEDGTASASMRSPFDYHVAPFIEHCKDLFIDAGGHTQAGGFTIKIELIDELKRRLTTFLAGIETKPAVDDAEVIRAYDAKIPSAYFQQEVIRLVERLAPYGAKFEPLVFYISGVKLESATLIGRREEHLKLGITIGAEHWQALFWEEANRFGELRAGMQLDVLCKLRKESGRFHGYQLELIDFKES</sequence>
<gene>
    <name evidence="8" type="ORF">HCT48_04780</name>
</gene>
<evidence type="ECO:0000259" key="6">
    <source>
        <dbReference type="Pfam" id="PF01368"/>
    </source>
</evidence>
<dbReference type="Gene3D" id="3.90.1640.30">
    <property type="match status" value="2"/>
</dbReference>
<dbReference type="PANTHER" id="PTHR30255">
    <property type="entry name" value="SINGLE-STRANDED-DNA-SPECIFIC EXONUCLEASE RECJ"/>
    <property type="match status" value="1"/>
</dbReference>
<dbReference type="Pfam" id="PF17768">
    <property type="entry name" value="RecJ_OB"/>
    <property type="match status" value="1"/>
</dbReference>
<evidence type="ECO:0000256" key="2">
    <source>
        <dbReference type="ARBA" id="ARBA00022722"/>
    </source>
</evidence>
<comment type="caution">
    <text evidence="8">The sequence shown here is derived from an EMBL/GenBank/DDBJ whole genome shotgun (WGS) entry which is preliminary data.</text>
</comment>